<reference evidence="1" key="2">
    <citation type="journal article" date="2015" name="Fish Shellfish Immunol.">
        <title>Early steps in the European eel (Anguilla anguilla)-Vibrio vulnificus interaction in the gills: Role of the RtxA13 toxin.</title>
        <authorList>
            <person name="Callol A."/>
            <person name="Pajuelo D."/>
            <person name="Ebbesson L."/>
            <person name="Teles M."/>
            <person name="MacKenzie S."/>
            <person name="Amaro C."/>
        </authorList>
    </citation>
    <scope>NUCLEOTIDE SEQUENCE</scope>
</reference>
<dbReference type="InterPro" id="IPR013785">
    <property type="entry name" value="Aldolase_TIM"/>
</dbReference>
<proteinExistence type="predicted"/>
<dbReference type="InterPro" id="IPR016471">
    <property type="entry name" value="Nicotinamide_PRibTrfase"/>
</dbReference>
<name>A0A0E9Q349_ANGAN</name>
<organism evidence="1">
    <name type="scientific">Anguilla anguilla</name>
    <name type="common">European freshwater eel</name>
    <name type="synonym">Muraena anguilla</name>
    <dbReference type="NCBI Taxonomy" id="7936"/>
    <lineage>
        <taxon>Eukaryota</taxon>
        <taxon>Metazoa</taxon>
        <taxon>Chordata</taxon>
        <taxon>Craniata</taxon>
        <taxon>Vertebrata</taxon>
        <taxon>Euteleostomi</taxon>
        <taxon>Actinopterygii</taxon>
        <taxon>Neopterygii</taxon>
        <taxon>Teleostei</taxon>
        <taxon>Anguilliformes</taxon>
        <taxon>Anguillidae</taxon>
        <taxon>Anguilla</taxon>
    </lineage>
</organism>
<reference evidence="1" key="1">
    <citation type="submission" date="2014-11" db="EMBL/GenBank/DDBJ databases">
        <authorList>
            <person name="Amaro Gonzalez C."/>
        </authorList>
    </citation>
    <scope>NUCLEOTIDE SEQUENCE</scope>
</reference>
<protein>
    <submittedName>
        <fullName evidence="1">Uncharacterized protein</fullName>
    </submittedName>
</protein>
<dbReference type="AlphaFoldDB" id="A0A0E9Q349"/>
<dbReference type="EMBL" id="GBXM01097393">
    <property type="protein sequence ID" value="JAH11184.1"/>
    <property type="molecule type" value="Transcribed_RNA"/>
</dbReference>
<dbReference type="GO" id="GO:0009435">
    <property type="term" value="P:NAD+ biosynthetic process"/>
    <property type="evidence" value="ECO:0007669"/>
    <property type="project" value="TreeGrafter"/>
</dbReference>
<dbReference type="GO" id="GO:0047280">
    <property type="term" value="F:nicotinamide phosphoribosyltransferase activity"/>
    <property type="evidence" value="ECO:0007669"/>
    <property type="project" value="TreeGrafter"/>
</dbReference>
<sequence>MLVQMWYPITVATISREFKKILAKHLKATSGSLEGLEFKLHDFGYRGVSSQESAALAGPLTWSTSAAQTLWRAF</sequence>
<dbReference type="Gene3D" id="3.20.20.70">
    <property type="entry name" value="Aldolase class I"/>
    <property type="match status" value="1"/>
</dbReference>
<accession>A0A0E9Q349</accession>
<dbReference type="PANTHER" id="PTHR43816:SF2">
    <property type="entry name" value="NICOTINAMIDE PHOSPHORIBOSYLTRANSFERASE"/>
    <property type="match status" value="1"/>
</dbReference>
<evidence type="ECO:0000313" key="1">
    <source>
        <dbReference type="EMBL" id="JAH11184.1"/>
    </source>
</evidence>
<dbReference type="PANTHER" id="PTHR43816">
    <property type="entry name" value="NICOTINAMIDE PHOSPHORIBOSYLTRANSFERASE"/>
    <property type="match status" value="1"/>
</dbReference>